<accession>A0A6J5T8X0</accession>
<dbReference type="EMBL" id="LR797820">
    <property type="protein sequence ID" value="CAB4241123.1"/>
    <property type="molecule type" value="Genomic_DNA"/>
</dbReference>
<reference evidence="1" key="1">
    <citation type="submission" date="2020-05" db="EMBL/GenBank/DDBJ databases">
        <authorList>
            <person name="Chiriac C."/>
            <person name="Salcher M."/>
            <person name="Ghai R."/>
            <person name="Kavagutti S V."/>
        </authorList>
    </citation>
    <scope>NUCLEOTIDE SEQUENCE</scope>
</reference>
<dbReference type="EMBL" id="LR798273">
    <property type="protein sequence ID" value="CAB5219134.1"/>
    <property type="molecule type" value="Genomic_DNA"/>
</dbReference>
<protein>
    <submittedName>
        <fullName evidence="1">Uncharacterized protein</fullName>
    </submittedName>
</protein>
<proteinExistence type="predicted"/>
<evidence type="ECO:0000313" key="1">
    <source>
        <dbReference type="EMBL" id="CAB4241123.1"/>
    </source>
</evidence>
<organism evidence="1">
    <name type="scientific">uncultured Caudovirales phage</name>
    <dbReference type="NCBI Taxonomy" id="2100421"/>
    <lineage>
        <taxon>Viruses</taxon>
        <taxon>Duplodnaviria</taxon>
        <taxon>Heunggongvirae</taxon>
        <taxon>Uroviricota</taxon>
        <taxon>Caudoviricetes</taxon>
        <taxon>Peduoviridae</taxon>
        <taxon>Maltschvirus</taxon>
        <taxon>Maltschvirus maltsch</taxon>
    </lineage>
</organism>
<evidence type="ECO:0000313" key="2">
    <source>
        <dbReference type="EMBL" id="CAB5219134.1"/>
    </source>
</evidence>
<name>A0A6J5T8X0_9CAUD</name>
<sequence>MVYPTVDELGNVYGRLTVIGRVRRVGRKAAEWVCKCTCGATAYHSGTNLRSGAVVSCGCYMKEIRPTLYRSHGLSKSKGYRNWATMVQRCTNTNVAQYKDYGGRGITVCKRWLKFENFYADMGVCPEGCSLERRDNMKGYSKSNCYWATRVQQAANKRNNVLLTANGETLPLTVWARRLGTCHATLRERIERGWSEVDTCTRPVRKVNNSRFVPLRGKVLHIQED</sequence>
<gene>
    <name evidence="2" type="ORF">UFOVP228_29</name>
    <name evidence="1" type="ORF">UFOVP47_73</name>
</gene>